<sequence>MGNLLPTAEPKKTFSKSTALLPHKEDNMPFSEVEKHDLLSQKGIGPTILKRLMEMGLDDVKILAATSPDFILQRGAEITGSTCWRNSPQARNAIETAVNWAKSKV</sequence>
<protein>
    <recommendedName>
        <fullName evidence="3">Recombinase RecA</fullName>
    </recommendedName>
</protein>
<dbReference type="HOGENOM" id="CLU_176768_0_0_6"/>
<proteinExistence type="predicted"/>
<reference evidence="1 2" key="1">
    <citation type="submission" date="2010-12" db="EMBL/GenBank/DDBJ databases">
        <authorList>
            <person name="Muzny D."/>
            <person name="Qin X."/>
            <person name="Deng J."/>
            <person name="Jiang H."/>
            <person name="Liu Y."/>
            <person name="Qu J."/>
            <person name="Song X.-Z."/>
            <person name="Zhang L."/>
            <person name="Thornton R."/>
            <person name="Coyle M."/>
            <person name="Francisco L."/>
            <person name="Jackson L."/>
            <person name="Javaid M."/>
            <person name="Korchina V."/>
            <person name="Kovar C."/>
            <person name="Mata R."/>
            <person name="Mathew T."/>
            <person name="Ngo R."/>
            <person name="Nguyen L."/>
            <person name="Nguyen N."/>
            <person name="Okwuonu G."/>
            <person name="Ongeri F."/>
            <person name="Pham C."/>
            <person name="Simmons D."/>
            <person name="Wilczek-Boney K."/>
            <person name="Hale W."/>
            <person name="Jakkamsetti A."/>
            <person name="Pham P."/>
            <person name="Ruth R."/>
            <person name="San Lucas F."/>
            <person name="Warren J."/>
            <person name="Zhang J."/>
            <person name="Zhao Z."/>
            <person name="Zhou C."/>
            <person name="Zhu D."/>
            <person name="Lee S."/>
            <person name="Bess C."/>
            <person name="Blankenburg K."/>
            <person name="Forbes L."/>
            <person name="Fu Q."/>
            <person name="Gubbala S."/>
            <person name="Hirani K."/>
            <person name="Jayaseelan J.C."/>
            <person name="Lara F."/>
            <person name="Munidasa M."/>
            <person name="Palculict T."/>
            <person name="Patil S."/>
            <person name="Pu L.-L."/>
            <person name="Saada N."/>
            <person name="Tang L."/>
            <person name="Weissenberger G."/>
            <person name="Zhu Y."/>
            <person name="Hemphill L."/>
            <person name="Shang Y."/>
            <person name="Youmans B."/>
            <person name="Ayvaz T."/>
            <person name="Ross M."/>
            <person name="Santibanez J."/>
            <person name="Aqrawi P."/>
            <person name="Gross S."/>
            <person name="Joshi V."/>
            <person name="Fowler G."/>
            <person name="Nazareth L."/>
            <person name="Reid J."/>
            <person name="Worley K."/>
            <person name="Petrosino J."/>
            <person name="Highlander S."/>
            <person name="Gibbs R."/>
        </authorList>
    </citation>
    <scope>NUCLEOTIDE SEQUENCE [LARGE SCALE GENOMIC DNA]</scope>
    <source>
        <strain evidence="1 2">ATCC 33393</strain>
    </source>
</reference>
<evidence type="ECO:0000313" key="2">
    <source>
        <dbReference type="Proteomes" id="UP000032871"/>
    </source>
</evidence>
<gene>
    <name evidence="1" type="ORF">HMPREF9064_1803</name>
</gene>
<organism evidence="1 2">
    <name type="scientific">Aggregatibacter segnis ATCC 33393</name>
    <dbReference type="NCBI Taxonomy" id="888057"/>
    <lineage>
        <taxon>Bacteria</taxon>
        <taxon>Pseudomonadati</taxon>
        <taxon>Pseudomonadota</taxon>
        <taxon>Gammaproteobacteria</taxon>
        <taxon>Pasteurellales</taxon>
        <taxon>Pasteurellaceae</taxon>
        <taxon>Aggregatibacter</taxon>
    </lineage>
</organism>
<dbReference type="EMBL" id="AEPS01000014">
    <property type="protein sequence ID" value="EFU66874.1"/>
    <property type="molecule type" value="Genomic_DNA"/>
</dbReference>
<keyword evidence="2" id="KW-1185">Reference proteome</keyword>
<dbReference type="Proteomes" id="UP000032871">
    <property type="component" value="Unassembled WGS sequence"/>
</dbReference>
<evidence type="ECO:0008006" key="3">
    <source>
        <dbReference type="Google" id="ProtNLM"/>
    </source>
</evidence>
<comment type="caution">
    <text evidence="1">The sequence shown here is derived from an EMBL/GenBank/DDBJ whole genome shotgun (WGS) entry which is preliminary data.</text>
</comment>
<dbReference type="AlphaFoldDB" id="E6L071"/>
<name>E6L071_9PAST</name>
<dbReference type="STRING" id="739.GCA_001059425_01098"/>
<accession>E6L071</accession>
<evidence type="ECO:0000313" key="1">
    <source>
        <dbReference type="EMBL" id="EFU66874.1"/>
    </source>
</evidence>